<dbReference type="OrthoDB" id="209680at2157"/>
<dbReference type="GeneID" id="94363003"/>
<dbReference type="Proteomes" id="UP000608662">
    <property type="component" value="Unassembled WGS sequence"/>
</dbReference>
<sequence>MRRRRSATGEDTPLKSTLYCPECDHRSPATGEWNVSETARRTRYRCPECRTSVLTQPRYDDGETAAPVVAMWGRSVRGVVDQLRLCRRFWAETTA</sequence>
<dbReference type="RefSeq" id="WP_170095278.1">
    <property type="nucleotide sequence ID" value="NZ_WOYG01000001.1"/>
</dbReference>
<proteinExistence type="predicted"/>
<organism evidence="2 3">
    <name type="scientific">Halomicrobium mukohataei</name>
    <dbReference type="NCBI Taxonomy" id="57705"/>
    <lineage>
        <taxon>Archaea</taxon>
        <taxon>Methanobacteriati</taxon>
        <taxon>Methanobacteriota</taxon>
        <taxon>Stenosarchaea group</taxon>
        <taxon>Halobacteria</taxon>
        <taxon>Halobacteriales</taxon>
        <taxon>Haloarculaceae</taxon>
        <taxon>Halomicrobium</taxon>
    </lineage>
</organism>
<reference evidence="2" key="1">
    <citation type="submission" date="2019-12" db="EMBL/GenBank/DDBJ databases">
        <title>Whole-genome sequence of Halomicrobium mukohataei pws1.</title>
        <authorList>
            <person name="Verma D.K."/>
            <person name="Gopal K."/>
            <person name="Prasad E.S."/>
        </authorList>
    </citation>
    <scope>NUCLEOTIDE SEQUENCE</scope>
    <source>
        <strain evidence="2">Pws1</strain>
    </source>
</reference>
<accession>A0A847UH98</accession>
<name>A0A847UH98_9EURY</name>
<gene>
    <name evidence="2" type="ORF">GOC74_17025</name>
</gene>
<dbReference type="AlphaFoldDB" id="A0A847UH98"/>
<comment type="caution">
    <text evidence="2">The sequence shown here is derived from an EMBL/GenBank/DDBJ whole genome shotgun (WGS) entry which is preliminary data.</text>
</comment>
<feature type="domain" description="DUF8106" evidence="1">
    <location>
        <begin position="15"/>
        <end position="54"/>
    </location>
</feature>
<dbReference type="InterPro" id="IPR058419">
    <property type="entry name" value="DUF8106"/>
</dbReference>
<protein>
    <recommendedName>
        <fullName evidence="1">DUF8106 domain-containing protein</fullName>
    </recommendedName>
</protein>
<evidence type="ECO:0000259" key="1">
    <source>
        <dbReference type="Pfam" id="PF26408"/>
    </source>
</evidence>
<evidence type="ECO:0000313" key="3">
    <source>
        <dbReference type="Proteomes" id="UP000608662"/>
    </source>
</evidence>
<dbReference type="Pfam" id="PF26408">
    <property type="entry name" value="DUF8106"/>
    <property type="match status" value="1"/>
</dbReference>
<evidence type="ECO:0000313" key="2">
    <source>
        <dbReference type="EMBL" id="NLV11627.1"/>
    </source>
</evidence>
<dbReference type="EMBL" id="WOYG01000001">
    <property type="protein sequence ID" value="NLV11627.1"/>
    <property type="molecule type" value="Genomic_DNA"/>
</dbReference>